<comment type="catalytic activity">
    <reaction evidence="8 9">
        <text>thiamine + H2O = 5-(2-hydroxyethyl)-4-methylthiazole + 4-amino-5-hydroxymethyl-2-methylpyrimidine + H(+)</text>
        <dbReference type="Rhea" id="RHEA:17509"/>
        <dbReference type="ChEBI" id="CHEBI:15377"/>
        <dbReference type="ChEBI" id="CHEBI:15378"/>
        <dbReference type="ChEBI" id="CHEBI:16892"/>
        <dbReference type="ChEBI" id="CHEBI:17957"/>
        <dbReference type="ChEBI" id="CHEBI:18385"/>
        <dbReference type="EC" id="3.5.99.2"/>
    </reaction>
</comment>
<dbReference type="InterPro" id="IPR050967">
    <property type="entry name" value="Thiamine_Salvage_TenA"/>
</dbReference>
<accession>A0A6N2SR88</accession>
<evidence type="ECO:0000313" key="11">
    <source>
        <dbReference type="EMBL" id="VYS96027.1"/>
    </source>
</evidence>
<evidence type="ECO:0000256" key="9">
    <source>
        <dbReference type="RuleBase" id="RU363093"/>
    </source>
</evidence>
<dbReference type="UniPathway" id="UPA00060"/>
<dbReference type="NCBIfam" id="TIGR04306">
    <property type="entry name" value="salvage_TenA"/>
    <property type="match status" value="1"/>
</dbReference>
<sequence length="218" mass="25379">MKMMEQAIAGSRDLWEGYLVHPFVKGAEEGTLTPKQFETYMVQDSIYLKEYARVFALAMYRAETLREMQLFYDVLSVVINDESFTRVKYLRRYGIDPDRVDEIAPLPENKAYTDFMLEMASRGLAEALMAVLPCMLSYLYIAKEVVKRSPDVLTQSPYGDWLADYASERYAEKCSRWAAFADQLCDGYSRERKEELAGIFRVSSQHEMRFWDMSYAAQ</sequence>
<evidence type="ECO:0000256" key="3">
    <source>
        <dbReference type="ARBA" id="ARBA00010264"/>
    </source>
</evidence>
<evidence type="ECO:0000256" key="8">
    <source>
        <dbReference type="ARBA" id="ARBA00048337"/>
    </source>
</evidence>
<comment type="pathway">
    <text evidence="2 9">Cofactor biosynthesis; thiamine diphosphate biosynthesis.</text>
</comment>
<proteinExistence type="inferred from homology"/>
<dbReference type="PANTHER" id="PTHR43198:SF2">
    <property type="entry name" value="SI:CH1073-67J19.1-RELATED"/>
    <property type="match status" value="1"/>
</dbReference>
<dbReference type="InterPro" id="IPR027574">
    <property type="entry name" value="Thiaminase_II"/>
</dbReference>
<feature type="domain" description="Thiaminase-2/PQQC" evidence="10">
    <location>
        <begin position="12"/>
        <end position="216"/>
    </location>
</feature>
<dbReference type="Pfam" id="PF03070">
    <property type="entry name" value="TENA_THI-4"/>
    <property type="match status" value="1"/>
</dbReference>
<dbReference type="GO" id="GO:0005829">
    <property type="term" value="C:cytosol"/>
    <property type="evidence" value="ECO:0007669"/>
    <property type="project" value="TreeGrafter"/>
</dbReference>
<evidence type="ECO:0000259" key="10">
    <source>
        <dbReference type="Pfam" id="PF03070"/>
    </source>
</evidence>
<keyword evidence="9 11" id="KW-0378">Hydrolase</keyword>
<evidence type="ECO:0000256" key="2">
    <source>
        <dbReference type="ARBA" id="ARBA00004948"/>
    </source>
</evidence>
<dbReference type="EC" id="3.5.99.2" evidence="5 9"/>
<name>A0A6N2SR88_9FIRM</name>
<comment type="catalytic activity">
    <reaction evidence="1 9">
        <text>4-amino-5-aminomethyl-2-methylpyrimidine + H2O = 4-amino-5-hydroxymethyl-2-methylpyrimidine + NH4(+)</text>
        <dbReference type="Rhea" id="RHEA:31799"/>
        <dbReference type="ChEBI" id="CHEBI:15377"/>
        <dbReference type="ChEBI" id="CHEBI:16892"/>
        <dbReference type="ChEBI" id="CHEBI:28938"/>
        <dbReference type="ChEBI" id="CHEBI:63416"/>
        <dbReference type="EC" id="3.5.99.2"/>
    </reaction>
</comment>
<dbReference type="GO" id="GO:0009229">
    <property type="term" value="P:thiamine diphosphate biosynthetic process"/>
    <property type="evidence" value="ECO:0007669"/>
    <property type="project" value="UniProtKB-UniPathway"/>
</dbReference>
<dbReference type="PANTHER" id="PTHR43198">
    <property type="entry name" value="BIFUNCTIONAL TH2 PROTEIN"/>
    <property type="match status" value="1"/>
</dbReference>
<comment type="subunit">
    <text evidence="4">Homotetramer.</text>
</comment>
<dbReference type="Gene3D" id="1.20.910.10">
    <property type="entry name" value="Heme oxygenase-like"/>
    <property type="match status" value="1"/>
</dbReference>
<organism evidence="11">
    <name type="scientific">uncultured Anaerotruncus sp</name>
    <dbReference type="NCBI Taxonomy" id="905011"/>
    <lineage>
        <taxon>Bacteria</taxon>
        <taxon>Bacillati</taxon>
        <taxon>Bacillota</taxon>
        <taxon>Clostridia</taxon>
        <taxon>Eubacteriales</taxon>
        <taxon>Oscillospiraceae</taxon>
        <taxon>Anaerotruncus</taxon>
        <taxon>environmental samples</taxon>
    </lineage>
</organism>
<dbReference type="InterPro" id="IPR016084">
    <property type="entry name" value="Haem_Oase-like_multi-hlx"/>
</dbReference>
<dbReference type="CDD" id="cd19369">
    <property type="entry name" value="TenA_C-like"/>
    <property type="match status" value="1"/>
</dbReference>
<evidence type="ECO:0000256" key="6">
    <source>
        <dbReference type="ARBA" id="ARBA00013647"/>
    </source>
</evidence>
<keyword evidence="7 9" id="KW-0784">Thiamine biosynthesis</keyword>
<evidence type="ECO:0000256" key="5">
    <source>
        <dbReference type="ARBA" id="ARBA00012684"/>
    </source>
</evidence>
<dbReference type="AlphaFoldDB" id="A0A6N2SR88"/>
<dbReference type="GO" id="GO:0009228">
    <property type="term" value="P:thiamine biosynthetic process"/>
    <property type="evidence" value="ECO:0007669"/>
    <property type="project" value="UniProtKB-KW"/>
</dbReference>
<protein>
    <recommendedName>
        <fullName evidence="6 9">Aminopyrimidine aminohydrolase</fullName>
        <ecNumber evidence="5 9">3.5.99.2</ecNumber>
    </recommendedName>
</protein>
<evidence type="ECO:0000256" key="7">
    <source>
        <dbReference type="ARBA" id="ARBA00022977"/>
    </source>
</evidence>
<dbReference type="InterPro" id="IPR004305">
    <property type="entry name" value="Thiaminase-2/PQQC"/>
</dbReference>
<evidence type="ECO:0000256" key="1">
    <source>
        <dbReference type="ARBA" id="ARBA00001881"/>
    </source>
</evidence>
<gene>
    <name evidence="11" type="primary">tenA</name>
    <name evidence="11" type="ORF">AULFYP135_01079</name>
</gene>
<dbReference type="SUPFAM" id="SSF48613">
    <property type="entry name" value="Heme oxygenase-like"/>
    <property type="match status" value="1"/>
</dbReference>
<comment type="similarity">
    <text evidence="3 9">Belongs to the TenA family.</text>
</comment>
<dbReference type="GO" id="GO:0050334">
    <property type="term" value="F:thiaminase activity"/>
    <property type="evidence" value="ECO:0007669"/>
    <property type="project" value="UniProtKB-EC"/>
</dbReference>
<comment type="function">
    <text evidence="9">Catalyzes an amino-pyrimidine hydrolysis reaction at the C5' of the pyrimidine moiety of thiamine compounds, a reaction that is part of a thiamine salvage pathway.</text>
</comment>
<dbReference type="EMBL" id="CACRSL010000003">
    <property type="protein sequence ID" value="VYS96027.1"/>
    <property type="molecule type" value="Genomic_DNA"/>
</dbReference>
<evidence type="ECO:0000256" key="4">
    <source>
        <dbReference type="ARBA" id="ARBA00011881"/>
    </source>
</evidence>
<reference evidence="11" key="1">
    <citation type="submission" date="2019-11" db="EMBL/GenBank/DDBJ databases">
        <authorList>
            <person name="Feng L."/>
        </authorList>
    </citation>
    <scope>NUCLEOTIDE SEQUENCE</scope>
    <source>
        <strain evidence="11">AundefinedLFYP135</strain>
    </source>
</reference>